<name>A0A438C274_VITVI</name>
<evidence type="ECO:0000313" key="8">
    <source>
        <dbReference type="EMBL" id="RVW17333.1"/>
    </source>
</evidence>
<gene>
    <name evidence="8" type="primary">RBL11_2</name>
    <name evidence="8" type="ORF">CK203_069278</name>
</gene>
<evidence type="ECO:0000256" key="3">
    <source>
        <dbReference type="ARBA" id="ARBA00022692"/>
    </source>
</evidence>
<organism evidence="8 9">
    <name type="scientific">Vitis vinifera</name>
    <name type="common">Grape</name>
    <dbReference type="NCBI Taxonomy" id="29760"/>
    <lineage>
        <taxon>Eukaryota</taxon>
        <taxon>Viridiplantae</taxon>
        <taxon>Streptophyta</taxon>
        <taxon>Embryophyta</taxon>
        <taxon>Tracheophyta</taxon>
        <taxon>Spermatophyta</taxon>
        <taxon>Magnoliopsida</taxon>
        <taxon>eudicotyledons</taxon>
        <taxon>Gunneridae</taxon>
        <taxon>Pentapetalae</taxon>
        <taxon>rosids</taxon>
        <taxon>Vitales</taxon>
        <taxon>Vitaceae</taxon>
        <taxon>Viteae</taxon>
        <taxon>Vitis</taxon>
    </lineage>
</organism>
<evidence type="ECO:0000256" key="5">
    <source>
        <dbReference type="ARBA" id="ARBA00023136"/>
    </source>
</evidence>
<comment type="caution">
    <text evidence="8">The sequence shown here is derived from an EMBL/GenBank/DDBJ whole genome shotgun (WGS) entry which is preliminary data.</text>
</comment>
<dbReference type="FunFam" id="1.20.1540.10:FF:000013">
    <property type="entry name" value="Rhomboid protease aarA"/>
    <property type="match status" value="1"/>
</dbReference>
<dbReference type="InterPro" id="IPR022764">
    <property type="entry name" value="Peptidase_S54_rhomboid_dom"/>
</dbReference>
<evidence type="ECO:0000256" key="2">
    <source>
        <dbReference type="ARBA" id="ARBA00009045"/>
    </source>
</evidence>
<comment type="subcellular location">
    <subcellularLocation>
        <location evidence="1">Membrane</location>
        <topology evidence="1">Multi-pass membrane protein</topology>
    </subcellularLocation>
</comment>
<dbReference type="EMBL" id="QGNW01002579">
    <property type="protein sequence ID" value="RVW17333.1"/>
    <property type="molecule type" value="Genomic_DNA"/>
</dbReference>
<feature type="domain" description="Peptidase S54 rhomboid" evidence="7">
    <location>
        <begin position="142"/>
        <end position="264"/>
    </location>
</feature>
<feature type="transmembrane region" description="Helical" evidence="6">
    <location>
        <begin position="107"/>
        <end position="125"/>
    </location>
</feature>
<dbReference type="Gene3D" id="1.20.1540.10">
    <property type="entry name" value="Rhomboid-like"/>
    <property type="match status" value="1"/>
</dbReference>
<sequence length="285" mass="31816">MGQFQQLLAHRPCTIKLMPMPSASLLPINAAFSKLPTSSSLRFTPPTRLLPISAAPSRFVCKMNGSVWLNFNPGQGPKRHQDRLDLTSQMELGKSGGKWKPQRQVNGIFWIILLNLGIFVADHLFQVRAIKTLYLYHNWPAWYQFVTATFCHANWNHLSSNLFFLYIFGRFFILLFGAGANLVSWLVLPRNAVSVGASDILDWRKILEVLILGQFVIEKVMEAAQASTGLSGTFLGGYSIQSINHIAHLSGALIGVLLVWLLSRVPSQPSNQEVSTLHTKTDTTQ</sequence>
<evidence type="ECO:0000256" key="1">
    <source>
        <dbReference type="ARBA" id="ARBA00004141"/>
    </source>
</evidence>
<dbReference type="Pfam" id="PF01694">
    <property type="entry name" value="Rhomboid"/>
    <property type="match status" value="1"/>
</dbReference>
<protein>
    <submittedName>
        <fullName evidence="8">Rhomboid-like protein 11, chloroplastic</fullName>
    </submittedName>
</protein>
<dbReference type="AlphaFoldDB" id="A0A438C274"/>
<keyword evidence="5 6" id="KW-0472">Membrane</keyword>
<dbReference type="GO" id="GO:0004252">
    <property type="term" value="F:serine-type endopeptidase activity"/>
    <property type="evidence" value="ECO:0007669"/>
    <property type="project" value="InterPro"/>
</dbReference>
<feature type="transmembrane region" description="Helical" evidence="6">
    <location>
        <begin position="163"/>
        <end position="188"/>
    </location>
</feature>
<evidence type="ECO:0000313" key="9">
    <source>
        <dbReference type="Proteomes" id="UP000288805"/>
    </source>
</evidence>
<proteinExistence type="inferred from homology"/>
<reference evidence="8 9" key="1">
    <citation type="journal article" date="2018" name="PLoS Genet.">
        <title>Population sequencing reveals clonal diversity and ancestral inbreeding in the grapevine cultivar Chardonnay.</title>
        <authorList>
            <person name="Roach M.J."/>
            <person name="Johnson D.L."/>
            <person name="Bohlmann J."/>
            <person name="van Vuuren H.J."/>
            <person name="Jones S.J."/>
            <person name="Pretorius I.S."/>
            <person name="Schmidt S.A."/>
            <person name="Borneman A.R."/>
        </authorList>
    </citation>
    <scope>NUCLEOTIDE SEQUENCE [LARGE SCALE GENOMIC DNA]</scope>
    <source>
        <strain evidence="9">cv. Chardonnay</strain>
        <tissue evidence="8">Leaf</tissue>
    </source>
</reference>
<accession>A0A438C274</accession>
<keyword evidence="3 6" id="KW-0812">Transmembrane</keyword>
<dbReference type="InterPro" id="IPR035952">
    <property type="entry name" value="Rhomboid-like_sf"/>
</dbReference>
<dbReference type="SUPFAM" id="SSF144091">
    <property type="entry name" value="Rhomboid-like"/>
    <property type="match status" value="1"/>
</dbReference>
<evidence type="ECO:0000256" key="6">
    <source>
        <dbReference type="SAM" id="Phobius"/>
    </source>
</evidence>
<keyword evidence="4 6" id="KW-1133">Transmembrane helix</keyword>
<dbReference type="PANTHER" id="PTHR43066:SF5">
    <property type="entry name" value="RHOMBOID-LIKE PROTEIN 11, CHLOROPLASTIC-RELATED"/>
    <property type="match status" value="1"/>
</dbReference>
<dbReference type="Proteomes" id="UP000288805">
    <property type="component" value="Unassembled WGS sequence"/>
</dbReference>
<evidence type="ECO:0000256" key="4">
    <source>
        <dbReference type="ARBA" id="ARBA00022989"/>
    </source>
</evidence>
<dbReference type="GO" id="GO:0016020">
    <property type="term" value="C:membrane"/>
    <property type="evidence" value="ECO:0007669"/>
    <property type="project" value="UniProtKB-SubCell"/>
</dbReference>
<comment type="similarity">
    <text evidence="2">Belongs to the peptidase S54 family.</text>
</comment>
<dbReference type="PANTHER" id="PTHR43066">
    <property type="entry name" value="RHOMBOID-RELATED PROTEIN"/>
    <property type="match status" value="1"/>
</dbReference>
<evidence type="ECO:0000259" key="7">
    <source>
        <dbReference type="Pfam" id="PF01694"/>
    </source>
</evidence>